<feature type="compositionally biased region" description="Low complexity" evidence="6">
    <location>
        <begin position="73"/>
        <end position="84"/>
    </location>
</feature>
<dbReference type="PROSITE" id="PS50888">
    <property type="entry name" value="BHLH"/>
    <property type="match status" value="1"/>
</dbReference>
<keyword evidence="1" id="KW-0805">Transcription regulation</keyword>
<name>A0A8X7N9S4_9BASI</name>
<evidence type="ECO:0000256" key="5">
    <source>
        <dbReference type="ARBA" id="ARBA00023242"/>
    </source>
</evidence>
<dbReference type="AlphaFoldDB" id="A0A8X7N9S4"/>
<protein>
    <recommendedName>
        <fullName evidence="7">BHLH domain-containing protein</fullName>
    </recommendedName>
</protein>
<dbReference type="PANTHER" id="PTHR10328">
    <property type="entry name" value="PROTEIN MAX MYC-ASSOCIATED FACTOR X"/>
    <property type="match status" value="1"/>
</dbReference>
<feature type="region of interest" description="Disordered" evidence="6">
    <location>
        <begin position="355"/>
        <end position="405"/>
    </location>
</feature>
<evidence type="ECO:0000256" key="3">
    <source>
        <dbReference type="ARBA" id="ARBA00023159"/>
    </source>
</evidence>
<keyword evidence="9" id="KW-1185">Reference proteome</keyword>
<evidence type="ECO:0000256" key="4">
    <source>
        <dbReference type="ARBA" id="ARBA00023163"/>
    </source>
</evidence>
<evidence type="ECO:0000256" key="1">
    <source>
        <dbReference type="ARBA" id="ARBA00023015"/>
    </source>
</evidence>
<keyword evidence="5" id="KW-0539">Nucleus</keyword>
<reference evidence="8" key="1">
    <citation type="submission" date="2016-04" db="EMBL/GenBank/DDBJ databases">
        <authorList>
            <person name="Nguyen H.D."/>
            <person name="Samba Siva P."/>
            <person name="Cullis J."/>
            <person name="Levesque C.A."/>
            <person name="Hambleton S."/>
        </authorList>
    </citation>
    <scope>NUCLEOTIDE SEQUENCE</scope>
    <source>
        <strain evidence="8">DAOMC 236422</strain>
    </source>
</reference>
<feature type="compositionally biased region" description="Gly residues" evidence="6">
    <location>
        <begin position="268"/>
        <end position="278"/>
    </location>
</feature>
<dbReference type="Gene3D" id="4.10.280.10">
    <property type="entry name" value="Helix-loop-helix DNA-binding domain"/>
    <property type="match status" value="1"/>
</dbReference>
<feature type="compositionally biased region" description="Basic residues" evidence="6">
    <location>
        <begin position="377"/>
        <end position="386"/>
    </location>
</feature>
<dbReference type="GO" id="GO:0045944">
    <property type="term" value="P:positive regulation of transcription by RNA polymerase II"/>
    <property type="evidence" value="ECO:0007669"/>
    <property type="project" value="TreeGrafter"/>
</dbReference>
<dbReference type="GO" id="GO:0003700">
    <property type="term" value="F:DNA-binding transcription factor activity"/>
    <property type="evidence" value="ECO:0007669"/>
    <property type="project" value="TreeGrafter"/>
</dbReference>
<organism evidence="8 9">
    <name type="scientific">Tilletia walkeri</name>
    <dbReference type="NCBI Taxonomy" id="117179"/>
    <lineage>
        <taxon>Eukaryota</taxon>
        <taxon>Fungi</taxon>
        <taxon>Dikarya</taxon>
        <taxon>Basidiomycota</taxon>
        <taxon>Ustilaginomycotina</taxon>
        <taxon>Exobasidiomycetes</taxon>
        <taxon>Tilletiales</taxon>
        <taxon>Tilletiaceae</taxon>
        <taxon>Tilletia</taxon>
    </lineage>
</organism>
<accession>A0A8X7N9S4</accession>
<sequence length="646" mass="67589">MPPIRKQLKNSGGAATSSSSTGGSPHAPYPTRSGRASATSSTSLTPASTSTPFASSSVPAPAGKKAAARDSRGGSSSGVSAGGRTIKKREVHNAIERDRRNRLNDRFLDLAAKLPATASVRRPSKNLVISKSIQFVNDALQQEIVYRGIIEKLFKDNAAMREEVNGIRTANGIELLPPQASGQMPATLVQIGKASHNGSSRGPRTGASAAALVRVDGADDDDDDDDDDDGDGDEDEDESQEGEERRQGSGRNDVPLSNPVHPSPFASGGVGVHNGYPGGASSSSDQIQSFGFEMPQHGHHSSSFESTPSMFGSPFVGSNTAVGPATPHYMYADDGRMQQQQQRLSFPHIGLLPAPAMPNEHHHHHDPHHQQQLHPHQQQHHHHHHTYAGESYVQPGSHPPFRSLGLDGQVSNFGYVSANNSGLPTAGAGATAAAPTTDLGAGLQQQQPHQGHTAGAMAAFSSSNVTDAAAAGDWLSSSDATDATARNWLALAASLNVSMHQQEGDLQQQQQQQGATVFPIKAESESDSSVSIASLSPSHSSWGGRSSSRCSTRTGSGTAAGKESHQFSSGSSASGGGSSINNGRRDSKDQFYFNIFANPAGLCGQTGEEQSHKEKVDEMGHFDPVAFLAAMGPPPPPPGPSVVPFV</sequence>
<evidence type="ECO:0000256" key="6">
    <source>
        <dbReference type="SAM" id="MobiDB-lite"/>
    </source>
</evidence>
<feature type="compositionally biased region" description="Low complexity" evidence="6">
    <location>
        <begin position="527"/>
        <end position="557"/>
    </location>
</feature>
<evidence type="ECO:0000256" key="2">
    <source>
        <dbReference type="ARBA" id="ARBA00023125"/>
    </source>
</evidence>
<evidence type="ECO:0000259" key="7">
    <source>
        <dbReference type="PROSITE" id="PS50888"/>
    </source>
</evidence>
<feature type="region of interest" description="Disordered" evidence="6">
    <location>
        <begin position="1"/>
        <end position="89"/>
    </location>
</feature>
<keyword evidence="3" id="KW-0010">Activator</keyword>
<dbReference type="InterPro" id="IPR036638">
    <property type="entry name" value="HLH_DNA-bd_sf"/>
</dbReference>
<reference evidence="8" key="2">
    <citation type="journal article" date="2019" name="IMA Fungus">
        <title>Genome sequencing and comparison of five Tilletia species to identify candidate genes for the detection of regulated species infecting wheat.</title>
        <authorList>
            <person name="Nguyen H.D.T."/>
            <person name="Sultana T."/>
            <person name="Kesanakurti P."/>
            <person name="Hambleton S."/>
        </authorList>
    </citation>
    <scope>NUCLEOTIDE SEQUENCE</scope>
    <source>
        <strain evidence="8">DAOMC 236422</strain>
    </source>
</reference>
<dbReference type="GO" id="GO:0090575">
    <property type="term" value="C:RNA polymerase II transcription regulator complex"/>
    <property type="evidence" value="ECO:0007669"/>
    <property type="project" value="TreeGrafter"/>
</dbReference>
<dbReference type="GO" id="GO:0046983">
    <property type="term" value="F:protein dimerization activity"/>
    <property type="evidence" value="ECO:0007669"/>
    <property type="project" value="InterPro"/>
</dbReference>
<dbReference type="SMART" id="SM00353">
    <property type="entry name" value="HLH"/>
    <property type="match status" value="1"/>
</dbReference>
<proteinExistence type="predicted"/>
<feature type="domain" description="BHLH" evidence="7">
    <location>
        <begin position="87"/>
        <end position="139"/>
    </location>
</feature>
<gene>
    <name evidence="8" type="ORF">A4X09_0g3918</name>
</gene>
<dbReference type="SUPFAM" id="SSF47459">
    <property type="entry name" value="HLH, helix-loop-helix DNA-binding domain"/>
    <property type="match status" value="1"/>
</dbReference>
<dbReference type="Proteomes" id="UP000078113">
    <property type="component" value="Unassembled WGS sequence"/>
</dbReference>
<dbReference type="PANTHER" id="PTHR10328:SF3">
    <property type="entry name" value="PROTEIN MAX"/>
    <property type="match status" value="1"/>
</dbReference>
<feature type="compositionally biased region" description="Acidic residues" evidence="6">
    <location>
        <begin position="218"/>
        <end position="241"/>
    </location>
</feature>
<dbReference type="GO" id="GO:0003677">
    <property type="term" value="F:DNA binding"/>
    <property type="evidence" value="ECO:0007669"/>
    <property type="project" value="UniProtKB-KW"/>
</dbReference>
<dbReference type="EMBL" id="LWDG02000152">
    <property type="protein sequence ID" value="KAE8268430.1"/>
    <property type="molecule type" value="Genomic_DNA"/>
</dbReference>
<keyword evidence="4" id="KW-0804">Transcription</keyword>
<evidence type="ECO:0000313" key="9">
    <source>
        <dbReference type="Proteomes" id="UP000078113"/>
    </source>
</evidence>
<comment type="caution">
    <text evidence="8">The sequence shown here is derived from an EMBL/GenBank/DDBJ whole genome shotgun (WGS) entry which is preliminary data.</text>
</comment>
<feature type="region of interest" description="Disordered" evidence="6">
    <location>
        <begin position="502"/>
        <end position="584"/>
    </location>
</feature>
<feature type="region of interest" description="Disordered" evidence="6">
    <location>
        <begin position="215"/>
        <end position="287"/>
    </location>
</feature>
<keyword evidence="2" id="KW-0238">DNA-binding</keyword>
<evidence type="ECO:0000313" key="8">
    <source>
        <dbReference type="EMBL" id="KAE8268430.1"/>
    </source>
</evidence>
<dbReference type="Pfam" id="PF00010">
    <property type="entry name" value="HLH"/>
    <property type="match status" value="1"/>
</dbReference>
<dbReference type="InterPro" id="IPR011598">
    <property type="entry name" value="bHLH_dom"/>
</dbReference>
<feature type="compositionally biased region" description="Low complexity" evidence="6">
    <location>
        <begin position="11"/>
        <end position="62"/>
    </location>
</feature>